<proteinExistence type="predicted"/>
<keyword evidence="1" id="KW-0472">Membrane</keyword>
<reference evidence="2 3" key="1">
    <citation type="journal article" date="2016" name="Nat. Commun.">
        <title>Thousands of microbial genomes shed light on interconnected biogeochemical processes in an aquifer system.</title>
        <authorList>
            <person name="Anantharaman K."/>
            <person name="Brown C.T."/>
            <person name="Hug L.A."/>
            <person name="Sharon I."/>
            <person name="Castelle C.J."/>
            <person name="Probst A.J."/>
            <person name="Thomas B.C."/>
            <person name="Singh A."/>
            <person name="Wilkins M.J."/>
            <person name="Karaoz U."/>
            <person name="Brodie E.L."/>
            <person name="Williams K.H."/>
            <person name="Hubbard S.S."/>
            <person name="Banfield J.F."/>
        </authorList>
    </citation>
    <scope>NUCLEOTIDE SEQUENCE [LARGE SCALE GENOMIC DNA]</scope>
</reference>
<dbReference type="AlphaFoldDB" id="A0A1F5I9A2"/>
<feature type="transmembrane region" description="Helical" evidence="1">
    <location>
        <begin position="6"/>
        <end position="30"/>
    </location>
</feature>
<comment type="caution">
    <text evidence="2">The sequence shown here is derived from an EMBL/GenBank/DDBJ whole genome shotgun (WGS) entry which is preliminary data.</text>
</comment>
<name>A0A1F5I9A2_9BACT</name>
<accession>A0A1F5I9A2</accession>
<dbReference type="Proteomes" id="UP000177300">
    <property type="component" value="Unassembled WGS sequence"/>
</dbReference>
<organism evidence="2 3">
    <name type="scientific">Candidatus Curtissbacteria bacterium RIFCSPLOWO2_12_FULL_38_9</name>
    <dbReference type="NCBI Taxonomy" id="1797735"/>
    <lineage>
        <taxon>Bacteria</taxon>
        <taxon>Candidatus Curtissiibacteriota</taxon>
    </lineage>
</organism>
<keyword evidence="1" id="KW-1133">Transmembrane helix</keyword>
<evidence type="ECO:0008006" key="4">
    <source>
        <dbReference type="Google" id="ProtNLM"/>
    </source>
</evidence>
<dbReference type="EMBL" id="MFBY01000044">
    <property type="protein sequence ID" value="OGE12911.1"/>
    <property type="molecule type" value="Genomic_DNA"/>
</dbReference>
<evidence type="ECO:0000313" key="3">
    <source>
        <dbReference type="Proteomes" id="UP000177300"/>
    </source>
</evidence>
<gene>
    <name evidence="2" type="ORF">A3G14_00575</name>
</gene>
<protein>
    <recommendedName>
        <fullName evidence="4">DUF948 domain-containing protein</fullName>
    </recommendedName>
</protein>
<sequence>MDLTQAILLSVIVVLAIFLVVIGFQAFFVLKDLRKSLTKMNKLMEDADGLVSDVKKPVNTVTSLFTALTAGAGIAHIIKKVKQLEGKSERK</sequence>
<evidence type="ECO:0000256" key="1">
    <source>
        <dbReference type="SAM" id="Phobius"/>
    </source>
</evidence>
<keyword evidence="1" id="KW-0812">Transmembrane</keyword>
<evidence type="ECO:0000313" key="2">
    <source>
        <dbReference type="EMBL" id="OGE12911.1"/>
    </source>
</evidence>